<dbReference type="Proteomes" id="UP000789570">
    <property type="component" value="Unassembled WGS sequence"/>
</dbReference>
<dbReference type="OrthoDB" id="2386713at2759"/>
<name>A0A9N8ZWS0_9GLOM</name>
<dbReference type="EMBL" id="CAJVPQ010000784">
    <property type="protein sequence ID" value="CAG8509839.1"/>
    <property type="molecule type" value="Genomic_DNA"/>
</dbReference>
<evidence type="ECO:0000313" key="3">
    <source>
        <dbReference type="Proteomes" id="UP000789570"/>
    </source>
</evidence>
<reference evidence="2" key="1">
    <citation type="submission" date="2021-06" db="EMBL/GenBank/DDBJ databases">
        <authorList>
            <person name="Kallberg Y."/>
            <person name="Tangrot J."/>
            <person name="Rosling A."/>
        </authorList>
    </citation>
    <scope>NUCLEOTIDE SEQUENCE</scope>
    <source>
        <strain evidence="2">UK204</strain>
    </source>
</reference>
<sequence>MIASERSASTAKWCLVLIDELLQNMEVQEVSSEATSIKKILANASKRKSRSRSASLPTKKGIAGAIAAPVARSDATKKTVAVQPIEALPKSKSSINKTQEAALSMFAELSLRKAEKCRLPKEQKSRPLISSSLGQNRSKDWKSMNICPSKRYSTLATESAKRTTSMKLINSTTANRMMRRVKAKKQQNDIEMKHHQKSTPKPKSKPELQDKNLNLSHDRPLLSQRPRTVHLNKSPAVTLQNARKVLKVMMKIRKHRNTI</sequence>
<evidence type="ECO:0000256" key="1">
    <source>
        <dbReference type="SAM" id="MobiDB-lite"/>
    </source>
</evidence>
<keyword evidence="3" id="KW-1185">Reference proteome</keyword>
<gene>
    <name evidence="2" type="ORF">FCALED_LOCUS4136</name>
</gene>
<proteinExistence type="predicted"/>
<feature type="compositionally biased region" description="Basic residues" evidence="1">
    <location>
        <begin position="194"/>
        <end position="203"/>
    </location>
</feature>
<dbReference type="AlphaFoldDB" id="A0A9N8ZWS0"/>
<comment type="caution">
    <text evidence="2">The sequence shown here is derived from an EMBL/GenBank/DDBJ whole genome shotgun (WGS) entry which is preliminary data.</text>
</comment>
<evidence type="ECO:0000313" key="2">
    <source>
        <dbReference type="EMBL" id="CAG8509839.1"/>
    </source>
</evidence>
<organism evidence="2 3">
    <name type="scientific">Funneliformis caledonium</name>
    <dbReference type="NCBI Taxonomy" id="1117310"/>
    <lineage>
        <taxon>Eukaryota</taxon>
        <taxon>Fungi</taxon>
        <taxon>Fungi incertae sedis</taxon>
        <taxon>Mucoromycota</taxon>
        <taxon>Glomeromycotina</taxon>
        <taxon>Glomeromycetes</taxon>
        <taxon>Glomerales</taxon>
        <taxon>Glomeraceae</taxon>
        <taxon>Funneliformis</taxon>
    </lineage>
</organism>
<protein>
    <submittedName>
        <fullName evidence="2">3913_t:CDS:1</fullName>
    </submittedName>
</protein>
<accession>A0A9N8ZWS0</accession>
<feature type="region of interest" description="Disordered" evidence="1">
    <location>
        <begin position="181"/>
        <end position="211"/>
    </location>
</feature>
<feature type="region of interest" description="Disordered" evidence="1">
    <location>
        <begin position="118"/>
        <end position="142"/>
    </location>
</feature>